<organism evidence="1 2">
    <name type="scientific">Paracoccus aminophilus JCM 7686</name>
    <dbReference type="NCBI Taxonomy" id="1367847"/>
    <lineage>
        <taxon>Bacteria</taxon>
        <taxon>Pseudomonadati</taxon>
        <taxon>Pseudomonadota</taxon>
        <taxon>Alphaproteobacteria</taxon>
        <taxon>Rhodobacterales</taxon>
        <taxon>Paracoccaceae</taxon>
        <taxon>Paracoccus</taxon>
    </lineage>
</organism>
<protein>
    <submittedName>
        <fullName evidence="1">Uncharacterized protein</fullName>
    </submittedName>
</protein>
<dbReference type="AlphaFoldDB" id="S5XQQ3"/>
<reference evidence="1 2" key="1">
    <citation type="journal article" date="2014" name="BMC Genomics">
        <title>Architecture and functions of a multipartite genome of the methylotrophic bacterium Paracoccus aminophilus JCM 7686, containing primary and secondary chromids.</title>
        <authorList>
            <person name="Dziewit L."/>
            <person name="Czarnecki J."/>
            <person name="Wibberg D."/>
            <person name="Radlinska M."/>
            <person name="Mrozek P."/>
            <person name="Szymczak M."/>
            <person name="Schluter A."/>
            <person name="Puhler A."/>
            <person name="Bartosik D."/>
        </authorList>
    </citation>
    <scope>NUCLEOTIDE SEQUENCE [LARGE SCALE GENOMIC DNA]</scope>
    <source>
        <strain evidence="1">JCM 7686</strain>
    </source>
</reference>
<accession>S5XQQ3</accession>
<dbReference type="KEGG" id="pami:JCM7686_0286"/>
<dbReference type="HOGENOM" id="CLU_2370249_0_0_5"/>
<keyword evidence="2" id="KW-1185">Reference proteome</keyword>
<evidence type="ECO:0000313" key="2">
    <source>
        <dbReference type="Proteomes" id="UP000015480"/>
    </source>
</evidence>
<name>S5XQQ3_PARAH</name>
<evidence type="ECO:0000313" key="1">
    <source>
        <dbReference type="EMBL" id="AGT07397.1"/>
    </source>
</evidence>
<dbReference type="EMBL" id="CP006650">
    <property type="protein sequence ID" value="AGT07397.1"/>
    <property type="molecule type" value="Genomic_DNA"/>
</dbReference>
<sequence length="95" mass="10557">MPHGKLFRGTDCTPGVLRSRVGSASVPAKMFTRSSFIYLDFYSLTTAWRERYVAGCLLDWPTVAGLDSRFACEEELLPHCGRTSLMVSEQHAAAQ</sequence>
<gene>
    <name evidence="1" type="ORF">JCM7686_0286</name>
</gene>
<proteinExistence type="predicted"/>
<dbReference type="Proteomes" id="UP000015480">
    <property type="component" value="Chromosome"/>
</dbReference>